<dbReference type="AlphaFoldDB" id="A0A8S1R8T6"/>
<gene>
    <name evidence="1" type="ORF">PSON_ATCC_30995.1.T1470049</name>
</gene>
<evidence type="ECO:0000313" key="1">
    <source>
        <dbReference type="EMBL" id="CAD8123774.1"/>
    </source>
</evidence>
<keyword evidence="2" id="KW-1185">Reference proteome</keyword>
<sequence>MQYIASQGLINIIYILIFQQTLKLNYKIRHMMSVYSMPIKYQKIMHIGFIIYVRQLHKRVLILFSTISNKHSLFTSN</sequence>
<accession>A0A8S1R8T6</accession>
<comment type="caution">
    <text evidence="1">The sequence shown here is derived from an EMBL/GenBank/DDBJ whole genome shotgun (WGS) entry which is preliminary data.</text>
</comment>
<dbReference type="Proteomes" id="UP000692954">
    <property type="component" value="Unassembled WGS sequence"/>
</dbReference>
<protein>
    <submittedName>
        <fullName evidence="1">Uncharacterized protein</fullName>
    </submittedName>
</protein>
<evidence type="ECO:0000313" key="2">
    <source>
        <dbReference type="Proteomes" id="UP000692954"/>
    </source>
</evidence>
<proteinExistence type="predicted"/>
<name>A0A8S1R8T6_9CILI</name>
<organism evidence="1 2">
    <name type="scientific">Paramecium sonneborni</name>
    <dbReference type="NCBI Taxonomy" id="65129"/>
    <lineage>
        <taxon>Eukaryota</taxon>
        <taxon>Sar</taxon>
        <taxon>Alveolata</taxon>
        <taxon>Ciliophora</taxon>
        <taxon>Intramacronucleata</taxon>
        <taxon>Oligohymenophorea</taxon>
        <taxon>Peniculida</taxon>
        <taxon>Parameciidae</taxon>
        <taxon>Paramecium</taxon>
    </lineage>
</organism>
<reference evidence="1" key="1">
    <citation type="submission" date="2021-01" db="EMBL/GenBank/DDBJ databases">
        <authorList>
            <consortium name="Genoscope - CEA"/>
            <person name="William W."/>
        </authorList>
    </citation>
    <scope>NUCLEOTIDE SEQUENCE</scope>
</reference>
<dbReference type="EMBL" id="CAJJDN010000147">
    <property type="protein sequence ID" value="CAD8123774.1"/>
    <property type="molecule type" value="Genomic_DNA"/>
</dbReference>